<dbReference type="Pfam" id="PF13507">
    <property type="entry name" value="GATase_5"/>
    <property type="match status" value="1"/>
</dbReference>
<dbReference type="AlphaFoldDB" id="A0A7J6S9Z0"/>
<dbReference type="PANTHER" id="PTHR10099">
    <property type="entry name" value="PHOSPHORIBOSYLFORMYLGLYCINAMIDINE SYNTHASE"/>
    <property type="match status" value="1"/>
</dbReference>
<dbReference type="SUPFAM" id="SSF52317">
    <property type="entry name" value="Class I glutamine amidotransferase-like"/>
    <property type="match status" value="1"/>
</dbReference>
<dbReference type="GO" id="GO:0006164">
    <property type="term" value="P:purine nucleotide biosynthetic process"/>
    <property type="evidence" value="ECO:0007669"/>
    <property type="project" value="TreeGrafter"/>
</dbReference>
<feature type="chain" id="PRO_5029804562" evidence="2">
    <location>
        <begin position="19"/>
        <end position="288"/>
    </location>
</feature>
<keyword evidence="4" id="KW-1185">Reference proteome</keyword>
<accession>A0A7J6S9Z0</accession>
<reference evidence="3 4" key="1">
    <citation type="submission" date="2020-04" db="EMBL/GenBank/DDBJ databases">
        <title>Perkinsus olseni comparative genomics.</title>
        <authorList>
            <person name="Bogema D.R."/>
        </authorList>
    </citation>
    <scope>NUCLEOTIDE SEQUENCE [LARGE SCALE GENOMIC DNA]</scope>
    <source>
        <strain evidence="3 4">ATCC PRA-207</strain>
    </source>
</reference>
<dbReference type="InterPro" id="IPR029062">
    <property type="entry name" value="Class_I_gatase-like"/>
</dbReference>
<dbReference type="Proteomes" id="UP000553632">
    <property type="component" value="Unassembled WGS sequence"/>
</dbReference>
<gene>
    <name evidence="3" type="ORF">FOZ63_028381</name>
</gene>
<proteinExistence type="predicted"/>
<evidence type="ECO:0000256" key="2">
    <source>
        <dbReference type="SAM" id="SignalP"/>
    </source>
</evidence>
<dbReference type="EMBL" id="JABANO010019750">
    <property type="protein sequence ID" value="KAF4729677.1"/>
    <property type="molecule type" value="Genomic_DNA"/>
</dbReference>
<feature type="region of interest" description="Disordered" evidence="1">
    <location>
        <begin position="266"/>
        <end position="288"/>
    </location>
</feature>
<evidence type="ECO:0000313" key="4">
    <source>
        <dbReference type="Proteomes" id="UP000553632"/>
    </source>
</evidence>
<name>A0A7J6S9Z0_PEROL</name>
<feature type="signal peptide" evidence="2">
    <location>
        <begin position="1"/>
        <end position="18"/>
    </location>
</feature>
<dbReference type="GO" id="GO:0005737">
    <property type="term" value="C:cytoplasm"/>
    <property type="evidence" value="ECO:0007669"/>
    <property type="project" value="TreeGrafter"/>
</dbReference>
<protein>
    <submittedName>
        <fullName evidence="3">Uncharacterized protein</fullName>
    </submittedName>
</protein>
<keyword evidence="2" id="KW-0732">Signal</keyword>
<comment type="caution">
    <text evidence="3">The sequence shown here is derived from an EMBL/GenBank/DDBJ whole genome shotgun (WGS) entry which is preliminary data.</text>
</comment>
<dbReference type="Gene3D" id="3.40.50.880">
    <property type="match status" value="1"/>
</dbReference>
<evidence type="ECO:0000256" key="1">
    <source>
        <dbReference type="SAM" id="MobiDB-lite"/>
    </source>
</evidence>
<organism evidence="3 4">
    <name type="scientific">Perkinsus olseni</name>
    <name type="common">Perkinsus atlanticus</name>
    <dbReference type="NCBI Taxonomy" id="32597"/>
    <lineage>
        <taxon>Eukaryota</taxon>
        <taxon>Sar</taxon>
        <taxon>Alveolata</taxon>
        <taxon>Perkinsozoa</taxon>
        <taxon>Perkinsea</taxon>
        <taxon>Perkinsida</taxon>
        <taxon>Perkinsidae</taxon>
        <taxon>Perkinsus</taxon>
    </lineage>
</organism>
<dbReference type="GO" id="GO:0004642">
    <property type="term" value="F:phosphoribosylformylglycinamidine synthase activity"/>
    <property type="evidence" value="ECO:0007669"/>
    <property type="project" value="TreeGrafter"/>
</dbReference>
<evidence type="ECO:0000313" key="3">
    <source>
        <dbReference type="EMBL" id="KAF4729677.1"/>
    </source>
</evidence>
<dbReference type="PANTHER" id="PTHR10099:SF1">
    <property type="entry name" value="PHOSPHORIBOSYLFORMYLGLYCINAMIDINE SYNTHASE"/>
    <property type="match status" value="1"/>
</dbReference>
<sequence length="288" mass="30643">MHSLFVIVLVLHYVLTDAGSMRVEGDSTNLKDPYGDATGPCFLFDDQLIGCTCPEGSHLYETRAFDGTPRSRFFSAICAPPCLTDSDCPTPQHGHGLKAYCELPEAWVGEREGSCLLSCSEAPGKVVVSVYAAVPGVTVKATPDVKLSPSESVLLFVDLDPTPSLKGTSLAHVMLQSGYVDGEGRISDVDVDQLRHAFLVTQDLIFTAQVMESHLATLRYVGDHGAPTSVYPFNSNGSLDGIAGAAAAPLLNDLAMAVDAEGVEGDPRESMGVYVPKHHRMGGEQDDS</sequence>